<organism evidence="4">
    <name type="scientific">Onchocerca flexuosa</name>
    <dbReference type="NCBI Taxonomy" id="387005"/>
    <lineage>
        <taxon>Eukaryota</taxon>
        <taxon>Metazoa</taxon>
        <taxon>Ecdysozoa</taxon>
        <taxon>Nematoda</taxon>
        <taxon>Chromadorea</taxon>
        <taxon>Rhabditida</taxon>
        <taxon>Spirurina</taxon>
        <taxon>Spiruromorpha</taxon>
        <taxon>Filarioidea</taxon>
        <taxon>Onchocercidae</taxon>
        <taxon>Onchocerca</taxon>
    </lineage>
</organism>
<gene>
    <name evidence="2" type="ORF">OFLC_LOCUS1138</name>
</gene>
<sequence>MQQTSYHAGMSAVIRKCCSRAAGGLISSRSYAKFRTLPFNFLLYAPRTHGITRCRQKIIIIFILIFNAFIINIIIIIHDRIF</sequence>
<reference evidence="4" key="1">
    <citation type="submission" date="2016-06" db="UniProtKB">
        <authorList>
            <consortium name="WormBaseParasite"/>
        </authorList>
    </citation>
    <scope>IDENTIFICATION</scope>
</reference>
<proteinExistence type="predicted"/>
<keyword evidence="3" id="KW-1185">Reference proteome</keyword>
<evidence type="ECO:0000313" key="2">
    <source>
        <dbReference type="EMBL" id="VDO28396.1"/>
    </source>
</evidence>
<keyword evidence="1" id="KW-0472">Membrane</keyword>
<feature type="transmembrane region" description="Helical" evidence="1">
    <location>
        <begin position="58"/>
        <end position="77"/>
    </location>
</feature>
<evidence type="ECO:0000256" key="1">
    <source>
        <dbReference type="SAM" id="Phobius"/>
    </source>
</evidence>
<evidence type="ECO:0000313" key="3">
    <source>
        <dbReference type="Proteomes" id="UP000267606"/>
    </source>
</evidence>
<accession>A0A183H0X8</accession>
<reference evidence="2 3" key="2">
    <citation type="submission" date="2018-11" db="EMBL/GenBank/DDBJ databases">
        <authorList>
            <consortium name="Pathogen Informatics"/>
        </authorList>
    </citation>
    <scope>NUCLEOTIDE SEQUENCE [LARGE SCALE GENOMIC DNA]</scope>
</reference>
<dbReference type="Proteomes" id="UP000267606">
    <property type="component" value="Unassembled WGS sequence"/>
</dbReference>
<evidence type="ECO:0000313" key="4">
    <source>
        <dbReference type="WBParaSite" id="OFLC_0000113701-mRNA-1"/>
    </source>
</evidence>
<keyword evidence="1" id="KW-1133">Transmembrane helix</keyword>
<name>A0A183H0X8_9BILA</name>
<dbReference type="EMBL" id="UZAJ01000495">
    <property type="protein sequence ID" value="VDO28396.1"/>
    <property type="molecule type" value="Genomic_DNA"/>
</dbReference>
<dbReference type="AlphaFoldDB" id="A0A183H0X8"/>
<keyword evidence="1" id="KW-0812">Transmembrane</keyword>
<protein>
    <submittedName>
        <fullName evidence="2 4">Uncharacterized protein</fullName>
    </submittedName>
</protein>
<dbReference type="WBParaSite" id="OFLC_0000113701-mRNA-1">
    <property type="protein sequence ID" value="OFLC_0000113701-mRNA-1"/>
    <property type="gene ID" value="OFLC_0000113701"/>
</dbReference>